<dbReference type="Pfam" id="PF03861">
    <property type="entry name" value="ANTAR"/>
    <property type="match status" value="1"/>
</dbReference>
<evidence type="ECO:0000259" key="1">
    <source>
        <dbReference type="Pfam" id="PF03861"/>
    </source>
</evidence>
<dbReference type="InterPro" id="IPR036388">
    <property type="entry name" value="WH-like_DNA-bd_sf"/>
</dbReference>
<accession>A0ABP8Z0H2</accession>
<proteinExistence type="predicted"/>
<protein>
    <recommendedName>
        <fullName evidence="1">ANTAR domain-containing protein</fullName>
    </recommendedName>
</protein>
<evidence type="ECO:0000313" key="3">
    <source>
        <dbReference type="Proteomes" id="UP001500822"/>
    </source>
</evidence>
<comment type="caution">
    <text evidence="2">The sequence shown here is derived from an EMBL/GenBank/DDBJ whole genome shotgun (WGS) entry which is preliminary data.</text>
</comment>
<name>A0ABP8Z0H2_9ACTN</name>
<organism evidence="2 3">
    <name type="scientific">Gordonia alkaliphila</name>
    <dbReference type="NCBI Taxonomy" id="1053547"/>
    <lineage>
        <taxon>Bacteria</taxon>
        <taxon>Bacillati</taxon>
        <taxon>Actinomycetota</taxon>
        <taxon>Actinomycetes</taxon>
        <taxon>Mycobacteriales</taxon>
        <taxon>Gordoniaceae</taxon>
        <taxon>Gordonia</taxon>
    </lineage>
</organism>
<dbReference type="Proteomes" id="UP001500822">
    <property type="component" value="Unassembled WGS sequence"/>
</dbReference>
<evidence type="ECO:0000313" key="2">
    <source>
        <dbReference type="EMBL" id="GAA4742625.1"/>
    </source>
</evidence>
<feature type="domain" description="ANTAR" evidence="1">
    <location>
        <begin position="3"/>
        <end position="33"/>
    </location>
</feature>
<keyword evidence="3" id="KW-1185">Reference proteome</keyword>
<reference evidence="3" key="1">
    <citation type="journal article" date="2019" name="Int. J. Syst. Evol. Microbiol.">
        <title>The Global Catalogue of Microorganisms (GCM) 10K type strain sequencing project: providing services to taxonomists for standard genome sequencing and annotation.</title>
        <authorList>
            <consortium name="The Broad Institute Genomics Platform"/>
            <consortium name="The Broad Institute Genome Sequencing Center for Infectious Disease"/>
            <person name="Wu L."/>
            <person name="Ma J."/>
        </authorList>
    </citation>
    <scope>NUCLEOTIDE SEQUENCE [LARGE SCALE GENOMIC DNA]</scope>
    <source>
        <strain evidence="3">JCM 18077</strain>
    </source>
</reference>
<dbReference type="InterPro" id="IPR005561">
    <property type="entry name" value="ANTAR"/>
</dbReference>
<sequence>MFAYRLTPQQAFDLLVWRSQESNVKLYALAAAIEARISDVDLPSEARSSFDRIVHGAHEDVQRR</sequence>
<gene>
    <name evidence="2" type="ORF">GCM10023217_08890</name>
</gene>
<dbReference type="Gene3D" id="1.10.10.10">
    <property type="entry name" value="Winged helix-like DNA-binding domain superfamily/Winged helix DNA-binding domain"/>
    <property type="match status" value="1"/>
</dbReference>
<dbReference type="EMBL" id="BAABIE010000003">
    <property type="protein sequence ID" value="GAA4742625.1"/>
    <property type="molecule type" value="Genomic_DNA"/>
</dbReference>